<gene>
    <name evidence="7" type="ORF">IFK94_07270</name>
</gene>
<dbReference type="GO" id="GO:0005886">
    <property type="term" value="C:plasma membrane"/>
    <property type="evidence" value="ECO:0007669"/>
    <property type="project" value="UniProtKB-SubCell"/>
</dbReference>
<feature type="transmembrane region" description="Helical" evidence="6">
    <location>
        <begin position="171"/>
        <end position="192"/>
    </location>
</feature>
<feature type="transmembrane region" description="Helical" evidence="6">
    <location>
        <begin position="122"/>
        <end position="140"/>
    </location>
</feature>
<feature type="transmembrane region" description="Helical" evidence="6">
    <location>
        <begin position="235"/>
        <end position="259"/>
    </location>
</feature>
<comment type="caution">
    <text evidence="7">The sequence shown here is derived from an EMBL/GenBank/DDBJ whole genome shotgun (WGS) entry which is preliminary data.</text>
</comment>
<feature type="transmembrane region" description="Helical" evidence="6">
    <location>
        <begin position="58"/>
        <end position="79"/>
    </location>
</feature>
<protein>
    <submittedName>
        <fullName evidence="7">Flippase-like domain-containing protein</fullName>
    </submittedName>
</protein>
<feature type="transmembrane region" description="Helical" evidence="6">
    <location>
        <begin position="91"/>
        <end position="116"/>
    </location>
</feature>
<name>A0A8J7C2J6_9BACT</name>
<sequence>MFINWNELSALNLSIRVDYLLYSAAVLGLHFLASATLWHRLTVLNHASIPLPDAISAWAYSILGKYVPGKIFLVIARAGHYSRHGIPSASIAVCCFLELLLQLLAATAIFAATLPLLRGDSISGLGMTGFAATATVLLVLSNPRILERISNAILQVLKKEPIAITVKHKHLLTLFLAYILNCLLLGAAFLLLVRSVYPVDLDRFLYLTSSFLLASWIGIFSLITPGGLGVREGVLFVALQAIMPAPLAAGVTLLARLWATSGELAFAGLARLMLRAKVQGNVESS</sequence>
<evidence type="ECO:0000256" key="1">
    <source>
        <dbReference type="ARBA" id="ARBA00004651"/>
    </source>
</evidence>
<evidence type="ECO:0000256" key="4">
    <source>
        <dbReference type="ARBA" id="ARBA00022989"/>
    </source>
</evidence>
<evidence type="ECO:0000256" key="3">
    <source>
        <dbReference type="ARBA" id="ARBA00022692"/>
    </source>
</evidence>
<keyword evidence="5 6" id="KW-0472">Membrane</keyword>
<accession>A0A8J7C2J6</accession>
<dbReference type="EMBL" id="JACXWD010000018">
    <property type="protein sequence ID" value="MBD3867906.1"/>
    <property type="molecule type" value="Genomic_DNA"/>
</dbReference>
<evidence type="ECO:0000256" key="5">
    <source>
        <dbReference type="ARBA" id="ARBA00023136"/>
    </source>
</evidence>
<reference evidence="7 8" key="1">
    <citation type="submission" date="2020-08" db="EMBL/GenBank/DDBJ databases">
        <title>Acidobacteriota in marine sediments use diverse sulfur dissimilation pathways.</title>
        <authorList>
            <person name="Wasmund K."/>
        </authorList>
    </citation>
    <scope>NUCLEOTIDE SEQUENCE [LARGE SCALE GENOMIC DNA]</scope>
    <source>
        <strain evidence="7">MAG AM4</strain>
    </source>
</reference>
<comment type="subcellular location">
    <subcellularLocation>
        <location evidence="1">Cell membrane</location>
        <topology evidence="1">Multi-pass membrane protein</topology>
    </subcellularLocation>
</comment>
<evidence type="ECO:0000313" key="7">
    <source>
        <dbReference type="EMBL" id="MBD3867906.1"/>
    </source>
</evidence>
<keyword evidence="2" id="KW-1003">Cell membrane</keyword>
<evidence type="ECO:0000256" key="2">
    <source>
        <dbReference type="ARBA" id="ARBA00022475"/>
    </source>
</evidence>
<feature type="transmembrane region" description="Helical" evidence="6">
    <location>
        <begin position="204"/>
        <end position="223"/>
    </location>
</feature>
<organism evidence="7 8">
    <name type="scientific">Candidatus Polarisedimenticola svalbardensis</name>
    <dbReference type="NCBI Taxonomy" id="2886004"/>
    <lineage>
        <taxon>Bacteria</taxon>
        <taxon>Pseudomonadati</taxon>
        <taxon>Acidobacteriota</taxon>
        <taxon>Candidatus Polarisedimenticolia</taxon>
        <taxon>Candidatus Polarisedimenticolales</taxon>
        <taxon>Candidatus Polarisedimenticolaceae</taxon>
        <taxon>Candidatus Polarisedimenticola</taxon>
    </lineage>
</organism>
<dbReference type="AlphaFoldDB" id="A0A8J7C2J6"/>
<dbReference type="Pfam" id="PF03706">
    <property type="entry name" value="LPG_synthase_TM"/>
    <property type="match status" value="1"/>
</dbReference>
<proteinExistence type="predicted"/>
<dbReference type="Proteomes" id="UP000648239">
    <property type="component" value="Unassembled WGS sequence"/>
</dbReference>
<evidence type="ECO:0000313" key="8">
    <source>
        <dbReference type="Proteomes" id="UP000648239"/>
    </source>
</evidence>
<keyword evidence="4 6" id="KW-1133">Transmembrane helix</keyword>
<evidence type="ECO:0000256" key="6">
    <source>
        <dbReference type="SAM" id="Phobius"/>
    </source>
</evidence>
<feature type="transmembrane region" description="Helical" evidence="6">
    <location>
        <begin position="20"/>
        <end position="38"/>
    </location>
</feature>
<keyword evidence="3 6" id="KW-0812">Transmembrane</keyword>
<dbReference type="InterPro" id="IPR022791">
    <property type="entry name" value="L-PG_synthase/AglD"/>
</dbReference>